<dbReference type="EMBL" id="CAKOFQ010006678">
    <property type="protein sequence ID" value="CAH1958605.1"/>
    <property type="molecule type" value="Genomic_DNA"/>
</dbReference>
<reference evidence="1" key="1">
    <citation type="submission" date="2022-03" db="EMBL/GenBank/DDBJ databases">
        <authorList>
            <person name="Sayadi A."/>
        </authorList>
    </citation>
    <scope>NUCLEOTIDE SEQUENCE</scope>
</reference>
<dbReference type="Proteomes" id="UP001152888">
    <property type="component" value="Unassembled WGS sequence"/>
</dbReference>
<dbReference type="OrthoDB" id="6765896at2759"/>
<name>A0A9P0JP94_ACAOB</name>
<organism evidence="1 2">
    <name type="scientific">Acanthoscelides obtectus</name>
    <name type="common">Bean weevil</name>
    <name type="synonym">Bruchus obtectus</name>
    <dbReference type="NCBI Taxonomy" id="200917"/>
    <lineage>
        <taxon>Eukaryota</taxon>
        <taxon>Metazoa</taxon>
        <taxon>Ecdysozoa</taxon>
        <taxon>Arthropoda</taxon>
        <taxon>Hexapoda</taxon>
        <taxon>Insecta</taxon>
        <taxon>Pterygota</taxon>
        <taxon>Neoptera</taxon>
        <taxon>Endopterygota</taxon>
        <taxon>Coleoptera</taxon>
        <taxon>Polyphaga</taxon>
        <taxon>Cucujiformia</taxon>
        <taxon>Chrysomeloidea</taxon>
        <taxon>Chrysomelidae</taxon>
        <taxon>Bruchinae</taxon>
        <taxon>Bruchini</taxon>
        <taxon>Acanthoscelides</taxon>
    </lineage>
</organism>
<keyword evidence="2" id="KW-1185">Reference proteome</keyword>
<comment type="caution">
    <text evidence="1">The sequence shown here is derived from an EMBL/GenBank/DDBJ whole genome shotgun (WGS) entry which is preliminary data.</text>
</comment>
<gene>
    <name evidence="1" type="ORF">ACAOBT_LOCUS2734</name>
</gene>
<proteinExistence type="predicted"/>
<evidence type="ECO:0000313" key="2">
    <source>
        <dbReference type="Proteomes" id="UP001152888"/>
    </source>
</evidence>
<accession>A0A9P0JP94</accession>
<sequence>MRGFKHGKQANDLFKLTIRLKCLKDFKVLNK</sequence>
<evidence type="ECO:0000313" key="1">
    <source>
        <dbReference type="EMBL" id="CAH1958605.1"/>
    </source>
</evidence>
<protein>
    <submittedName>
        <fullName evidence="1">Uncharacterized protein</fullName>
    </submittedName>
</protein>
<dbReference type="AlphaFoldDB" id="A0A9P0JP94"/>